<proteinExistence type="predicted"/>
<comment type="caution">
    <text evidence="1">The sequence shown here is derived from an EMBL/GenBank/DDBJ whole genome shotgun (WGS) entry which is preliminary data.</text>
</comment>
<organism evidence="1">
    <name type="scientific">marine sediment metagenome</name>
    <dbReference type="NCBI Taxonomy" id="412755"/>
    <lineage>
        <taxon>unclassified sequences</taxon>
        <taxon>metagenomes</taxon>
        <taxon>ecological metagenomes</taxon>
    </lineage>
</organism>
<protein>
    <submittedName>
        <fullName evidence="1">Uncharacterized protein</fullName>
    </submittedName>
</protein>
<dbReference type="EMBL" id="BARS01034714">
    <property type="protein sequence ID" value="GAG25391.1"/>
    <property type="molecule type" value="Genomic_DNA"/>
</dbReference>
<accession>X0XK86</accession>
<name>X0XK86_9ZZZZ</name>
<reference evidence="1" key="1">
    <citation type="journal article" date="2014" name="Front. Microbiol.">
        <title>High frequency of phylogenetically diverse reductive dehalogenase-homologous genes in deep subseafloor sedimentary metagenomes.</title>
        <authorList>
            <person name="Kawai M."/>
            <person name="Futagami T."/>
            <person name="Toyoda A."/>
            <person name="Takaki Y."/>
            <person name="Nishi S."/>
            <person name="Hori S."/>
            <person name="Arai W."/>
            <person name="Tsubouchi T."/>
            <person name="Morono Y."/>
            <person name="Uchiyama I."/>
            <person name="Ito T."/>
            <person name="Fujiyama A."/>
            <person name="Inagaki F."/>
            <person name="Takami H."/>
        </authorList>
    </citation>
    <scope>NUCLEOTIDE SEQUENCE</scope>
    <source>
        <strain evidence="1">Expedition CK06-06</strain>
    </source>
</reference>
<sequence>MTRLADPHIEQPVRAVAQEDAPFPGGEAGERLAEWLDKNREALDLLDKGIARGRCQFPEVSGPEAVMPYLGPLRQLARMKLIRAKMLAGRGEYEQAAQEVAEIVRLGELTREADGVLITYLVGISVQATGTQGARWLASQRDITEDAALLLIRGVRPAARSDSALAEVLKVEMVAFILPVVSRSKADVAYIQDVDSPGANEDARETIRALFAQHPQPLDAKATLQFVSEYFARSIGNTRAAWPDRDRTIGRDLEAKLVK</sequence>
<gene>
    <name evidence="1" type="ORF">S01H1_53597</name>
</gene>
<feature type="non-terminal residue" evidence="1">
    <location>
        <position position="259"/>
    </location>
</feature>
<dbReference type="AlphaFoldDB" id="X0XK86"/>
<evidence type="ECO:0000313" key="1">
    <source>
        <dbReference type="EMBL" id="GAG25391.1"/>
    </source>
</evidence>